<comment type="caution">
    <text evidence="8">The sequence shown here is derived from an EMBL/GenBank/DDBJ whole genome shotgun (WGS) entry which is preliminary data.</text>
</comment>
<comment type="subcellular location">
    <subcellularLocation>
        <location evidence="1">Secreted</location>
        <location evidence="1">Extracellular space</location>
    </subcellularLocation>
</comment>
<accession>A0A8S9NZN4</accession>
<evidence type="ECO:0000313" key="9">
    <source>
        <dbReference type="Proteomes" id="UP000712600"/>
    </source>
</evidence>
<dbReference type="PANTHER" id="PTHR36016">
    <property type="entry name" value="CLAVATA3/ESR (CLE)-RELATED PROTEIN 7"/>
    <property type="match status" value="1"/>
</dbReference>
<name>A0A8S9NZN4_BRACR</name>
<keyword evidence="6" id="KW-0325">Glycoprotein</keyword>
<dbReference type="AlphaFoldDB" id="A0A8S9NZN4"/>
<evidence type="ECO:0000256" key="7">
    <source>
        <dbReference type="ARBA" id="ARBA00023278"/>
    </source>
</evidence>
<gene>
    <name evidence="8" type="ORF">F2Q69_00001432</name>
</gene>
<keyword evidence="5" id="KW-0221">Differentiation</keyword>
<feature type="non-terminal residue" evidence="8">
    <location>
        <position position="1"/>
    </location>
</feature>
<evidence type="ECO:0000256" key="4">
    <source>
        <dbReference type="ARBA" id="ARBA00022729"/>
    </source>
</evidence>
<evidence type="ECO:0000256" key="5">
    <source>
        <dbReference type="ARBA" id="ARBA00022782"/>
    </source>
</evidence>
<dbReference type="EMBL" id="QGKX02001521">
    <property type="protein sequence ID" value="KAF3510544.1"/>
    <property type="molecule type" value="Genomic_DNA"/>
</dbReference>
<protein>
    <submittedName>
        <fullName evidence="8">Uncharacterized protein</fullName>
    </submittedName>
</protein>
<evidence type="ECO:0000256" key="1">
    <source>
        <dbReference type="ARBA" id="ARBA00004239"/>
    </source>
</evidence>
<reference evidence="8" key="1">
    <citation type="submission" date="2019-12" db="EMBL/GenBank/DDBJ databases">
        <title>Genome sequencing and annotation of Brassica cretica.</title>
        <authorList>
            <person name="Studholme D.J."/>
            <person name="Sarris P."/>
        </authorList>
    </citation>
    <scope>NUCLEOTIDE SEQUENCE</scope>
    <source>
        <strain evidence="8">PFS-109/04</strain>
        <tissue evidence="8">Leaf</tissue>
    </source>
</reference>
<keyword evidence="3" id="KW-0964">Secreted</keyword>
<evidence type="ECO:0000256" key="6">
    <source>
        <dbReference type="ARBA" id="ARBA00023180"/>
    </source>
</evidence>
<dbReference type="PANTHER" id="PTHR36016:SF1">
    <property type="entry name" value="CLAVATA3_ESR (CLE)-RELATED PROTEIN 5-RELATED"/>
    <property type="match status" value="1"/>
</dbReference>
<dbReference type="Proteomes" id="UP000712600">
    <property type="component" value="Unassembled WGS sequence"/>
</dbReference>
<sequence length="126" mass="14297">ARILQTDRVANMGNIDSQVLLRELGFDLSKFKGYNERSYLSSPYSPVMANLILKRTLIMLLIIFSSPISQARILQTDRVANMGNIDSQVLLRELGFDLSKFKGYNERRFLVDSDRVSPGGPDPQHH</sequence>
<keyword evidence="4" id="KW-0732">Signal</keyword>
<dbReference type="InterPro" id="IPR039617">
    <property type="entry name" value="CLAVATA3-CLE"/>
</dbReference>
<evidence type="ECO:0000313" key="8">
    <source>
        <dbReference type="EMBL" id="KAF3510544.1"/>
    </source>
</evidence>
<keyword evidence="7" id="KW-0379">Hydroxylation</keyword>
<dbReference type="GO" id="GO:0005576">
    <property type="term" value="C:extracellular region"/>
    <property type="evidence" value="ECO:0007669"/>
    <property type="project" value="UniProtKB-SubCell"/>
</dbReference>
<comment type="similarity">
    <text evidence="2">Belongs to the CLV3/ESR signal peptide family.</text>
</comment>
<organism evidence="8 9">
    <name type="scientific">Brassica cretica</name>
    <name type="common">Mustard</name>
    <dbReference type="NCBI Taxonomy" id="69181"/>
    <lineage>
        <taxon>Eukaryota</taxon>
        <taxon>Viridiplantae</taxon>
        <taxon>Streptophyta</taxon>
        <taxon>Embryophyta</taxon>
        <taxon>Tracheophyta</taxon>
        <taxon>Spermatophyta</taxon>
        <taxon>Magnoliopsida</taxon>
        <taxon>eudicotyledons</taxon>
        <taxon>Gunneridae</taxon>
        <taxon>Pentapetalae</taxon>
        <taxon>rosids</taxon>
        <taxon>malvids</taxon>
        <taxon>Brassicales</taxon>
        <taxon>Brassicaceae</taxon>
        <taxon>Brassiceae</taxon>
        <taxon>Brassica</taxon>
    </lineage>
</organism>
<proteinExistence type="inferred from homology"/>
<evidence type="ECO:0000256" key="3">
    <source>
        <dbReference type="ARBA" id="ARBA00022525"/>
    </source>
</evidence>
<evidence type="ECO:0000256" key="2">
    <source>
        <dbReference type="ARBA" id="ARBA00005416"/>
    </source>
</evidence>
<dbReference type="GO" id="GO:0030154">
    <property type="term" value="P:cell differentiation"/>
    <property type="evidence" value="ECO:0007669"/>
    <property type="project" value="UniProtKB-KW"/>
</dbReference>